<dbReference type="Gene3D" id="2.60.120.260">
    <property type="entry name" value="Galactose-binding domain-like"/>
    <property type="match status" value="1"/>
</dbReference>
<dbReference type="EMBL" id="JBHSBW010000007">
    <property type="protein sequence ID" value="MFC4211019.1"/>
    <property type="molecule type" value="Genomic_DNA"/>
</dbReference>
<evidence type="ECO:0000259" key="1">
    <source>
        <dbReference type="Pfam" id="PF14498"/>
    </source>
</evidence>
<keyword evidence="4" id="KW-0378">Hydrolase</keyword>
<dbReference type="Gene3D" id="1.50.10.10">
    <property type="match status" value="1"/>
</dbReference>
<keyword evidence="5" id="KW-1185">Reference proteome</keyword>
<evidence type="ECO:0000259" key="3">
    <source>
        <dbReference type="Pfam" id="PF22124"/>
    </source>
</evidence>
<dbReference type="InterPro" id="IPR008979">
    <property type="entry name" value="Galactose-bd-like_sf"/>
</dbReference>
<dbReference type="InterPro" id="IPR054363">
    <property type="entry name" value="GH95_cat"/>
</dbReference>
<accession>A0ABV8P9V8</accession>
<feature type="domain" description="Glycosyl hydrolase family 95 N-terminal" evidence="1">
    <location>
        <begin position="33"/>
        <end position="117"/>
    </location>
</feature>
<dbReference type="InterPro" id="IPR027414">
    <property type="entry name" value="GH95_N_dom"/>
</dbReference>
<evidence type="ECO:0000313" key="5">
    <source>
        <dbReference type="Proteomes" id="UP001595789"/>
    </source>
</evidence>
<dbReference type="InterPro" id="IPR049053">
    <property type="entry name" value="AFCA-like_C"/>
</dbReference>
<dbReference type="InterPro" id="IPR012341">
    <property type="entry name" value="6hp_glycosidase-like_sf"/>
</dbReference>
<dbReference type="Pfam" id="PF22124">
    <property type="entry name" value="Glyco_hydro_95_cat"/>
    <property type="match status" value="1"/>
</dbReference>
<comment type="caution">
    <text evidence="4">The sequence shown here is derived from an EMBL/GenBank/DDBJ whole genome shotgun (WGS) entry which is preliminary data.</text>
</comment>
<feature type="domain" description="Glycosyl hydrolase family 95 N-terminal" evidence="1">
    <location>
        <begin position="291"/>
        <end position="439"/>
    </location>
</feature>
<dbReference type="InterPro" id="IPR008928">
    <property type="entry name" value="6-hairpin_glycosidase_sf"/>
</dbReference>
<feature type="domain" description="Alpha fucosidase A-like C-terminal" evidence="2">
    <location>
        <begin position="860"/>
        <end position="927"/>
    </location>
</feature>
<proteinExistence type="predicted"/>
<gene>
    <name evidence="4" type="ORF">ACFOWA_07500</name>
</gene>
<dbReference type="Proteomes" id="UP001595789">
    <property type="component" value="Unassembled WGS sequence"/>
</dbReference>
<feature type="domain" description="Glycosyl hydrolase family 95 catalytic" evidence="3">
    <location>
        <begin position="462"/>
        <end position="858"/>
    </location>
</feature>
<evidence type="ECO:0000313" key="4">
    <source>
        <dbReference type="EMBL" id="MFC4211019.1"/>
    </source>
</evidence>
<dbReference type="PANTHER" id="PTHR31084">
    <property type="entry name" value="ALPHA-L-FUCOSIDASE 2"/>
    <property type="match status" value="1"/>
</dbReference>
<evidence type="ECO:0000259" key="2">
    <source>
        <dbReference type="Pfam" id="PF21307"/>
    </source>
</evidence>
<reference evidence="5" key="1">
    <citation type="journal article" date="2019" name="Int. J. Syst. Evol. Microbiol.">
        <title>The Global Catalogue of Microorganisms (GCM) 10K type strain sequencing project: providing services to taxonomists for standard genome sequencing and annotation.</title>
        <authorList>
            <consortium name="The Broad Institute Genomics Platform"/>
            <consortium name="The Broad Institute Genome Sequencing Center for Infectious Disease"/>
            <person name="Wu L."/>
            <person name="Ma J."/>
        </authorList>
    </citation>
    <scope>NUCLEOTIDE SEQUENCE [LARGE SCALE GENOMIC DNA]</scope>
    <source>
        <strain evidence="5">CCM 8691</strain>
    </source>
</reference>
<dbReference type="RefSeq" id="WP_378983508.1">
    <property type="nucleotide sequence ID" value="NZ_JBHSBW010000007.1"/>
</dbReference>
<organism evidence="4 5">
    <name type="scientific">Pedobacter lithocola</name>
    <dbReference type="NCBI Taxonomy" id="1908239"/>
    <lineage>
        <taxon>Bacteria</taxon>
        <taxon>Pseudomonadati</taxon>
        <taxon>Bacteroidota</taxon>
        <taxon>Sphingobacteriia</taxon>
        <taxon>Sphingobacteriales</taxon>
        <taxon>Sphingobacteriaceae</taxon>
        <taxon>Pedobacter</taxon>
    </lineage>
</organism>
<name>A0ABV8P9V8_9SPHI</name>
<dbReference type="Gene3D" id="2.70.98.50">
    <property type="entry name" value="putative glycoside hydrolase family protein from bacillus halodurans"/>
    <property type="match status" value="1"/>
</dbReference>
<dbReference type="Pfam" id="PF21307">
    <property type="entry name" value="Glyco_hydro_95_C"/>
    <property type="match status" value="1"/>
</dbReference>
<protein>
    <submittedName>
        <fullName evidence="4">Glycoside hydrolase N-terminal domain-containing protein</fullName>
    </submittedName>
</protein>
<dbReference type="PANTHER" id="PTHR31084:SF0">
    <property type="entry name" value="ALPHA-L-FUCOSIDASE 2"/>
    <property type="match status" value="1"/>
</dbReference>
<dbReference type="GO" id="GO:0016787">
    <property type="term" value="F:hydrolase activity"/>
    <property type="evidence" value="ECO:0007669"/>
    <property type="project" value="UniProtKB-KW"/>
</dbReference>
<dbReference type="SUPFAM" id="SSF48208">
    <property type="entry name" value="Six-hairpin glycosidases"/>
    <property type="match status" value="1"/>
</dbReference>
<dbReference type="Pfam" id="PF14498">
    <property type="entry name" value="Glyco_hyd_65N_2"/>
    <property type="match status" value="2"/>
</dbReference>
<sequence length="942" mass="105634">MAVVNFTLSWRLLISIVLMLLNFNVYAQENTSLWYTKPAEKWTDALPIGNGRLGAMIFGGVENDHIQFNEETLWTGKPRNYNKKGASAYLPQIRKLLSAGKQKEAEDLAQKEFMGLQSETGDRANWISEMQSEKGIKGNPSLETFDDSNWKSMKVPSYEGWELVGLANLDGAVWFRTTFNVPANWLGKNLVLDLNRIRDQDFTYINGALVGNTDNLEPRKYIIPAKHIKAGKNSLAILVLNYYDKGGIAGYKDTKRHIGIFPEGSNVENGVSLVKEWKYKIQDENPPEVPQYQASYQPFGDLNLTFKHGKNQFTNYKRSLDLKTAIAKTTYTTDGITYYRSYFASEPNQAMVVHLTASKNKSINVEAALSSIHQKSSVKTLSNNSISLQVMVKNGALKGESWLKVETKNGSIKIINNKVSINGADEVTFYLTAATTFVNANNVSGNPNLINNSRQLGIKSNSYETVKQKHIREYQSYFHTFSVNFGTSANDKLRTDLRLEQFSTSMDPSFAGLYMQYGRYLLISSSRPGTQPANLQGIWNDLLTPPWGSKYTTNINMEMNYWPSEILNLSRLNEPLFKKTEGLSLSGKETANEYYNAKGWVLHHNTDIWNGTAPINASNHGIWVTGGGWLSQHLWEHYLFTQDKNFLKAEAYPLMKGAALFFNEFLVKDEKTGWLISTPSNSPENGGLVAGPTMDHQIIRTLFKNCIEASNVLGEDEEFSKILAQKLAQIAPNQIGKFGQLQEWLEDKDDTTNKHRHVSHLWGVFPGDDITWEKDKKMMEAARQSLLYRGDDATGWSLAWKINFWARFKDGDHAVKLIKLLLKPAQNGAGSYVNLFDAHPPFQIDGNFGGAAGIAEMIMQSHQGYIEVLPALPTELPFGDIKGLCARGGFIVDLSWDKGKLIGLNIKSKVGGACRIKYNSKLISVNTKAGETYSFNGDLKVL</sequence>
<dbReference type="SUPFAM" id="SSF49785">
    <property type="entry name" value="Galactose-binding domain-like"/>
    <property type="match status" value="1"/>
</dbReference>